<evidence type="ECO:0000313" key="3">
    <source>
        <dbReference type="Proteomes" id="UP000228495"/>
    </source>
</evidence>
<evidence type="ECO:0000259" key="1">
    <source>
        <dbReference type="SMART" id="SM01321"/>
    </source>
</evidence>
<reference evidence="2 3" key="1">
    <citation type="submission" date="2017-09" db="EMBL/GenBank/DDBJ databases">
        <title>Depth-based differentiation of microbial function through sediment-hosted aquifers and enrichment of novel symbionts in the deep terrestrial subsurface.</title>
        <authorList>
            <person name="Probst A.J."/>
            <person name="Ladd B."/>
            <person name="Jarett J.K."/>
            <person name="Geller-Mcgrath D.E."/>
            <person name="Sieber C.M."/>
            <person name="Emerson J.B."/>
            <person name="Anantharaman K."/>
            <person name="Thomas B.C."/>
            <person name="Malmstrom R."/>
            <person name="Stieglmeier M."/>
            <person name="Klingl A."/>
            <person name="Woyke T."/>
            <person name="Ryan C.M."/>
            <person name="Banfield J.F."/>
        </authorList>
    </citation>
    <scope>NUCLEOTIDE SEQUENCE [LARGE SCALE GENOMIC DNA]</scope>
    <source>
        <strain evidence="2">CG22_combo_CG10-13_8_21_14_all_39_12</strain>
    </source>
</reference>
<dbReference type="AlphaFoldDB" id="A0A2H0BFK9"/>
<dbReference type="GO" id="GO:0003677">
    <property type="term" value="F:DNA binding"/>
    <property type="evidence" value="ECO:0007669"/>
    <property type="project" value="InterPro"/>
</dbReference>
<comment type="caution">
    <text evidence="2">The sequence shown here is derived from an EMBL/GenBank/DDBJ whole genome shotgun (WGS) entry which is preliminary data.</text>
</comment>
<organism evidence="2 3">
    <name type="scientific">candidate division WWE3 bacterium CG22_combo_CG10-13_8_21_14_all_39_12</name>
    <dbReference type="NCBI Taxonomy" id="1975094"/>
    <lineage>
        <taxon>Bacteria</taxon>
        <taxon>Katanobacteria</taxon>
    </lineage>
</organism>
<dbReference type="GO" id="GO:0004803">
    <property type="term" value="F:transposase activity"/>
    <property type="evidence" value="ECO:0007669"/>
    <property type="project" value="InterPro"/>
</dbReference>
<dbReference type="InterPro" id="IPR002686">
    <property type="entry name" value="Transposase_17"/>
</dbReference>
<dbReference type="SUPFAM" id="SSF143422">
    <property type="entry name" value="Transposase IS200-like"/>
    <property type="match status" value="1"/>
</dbReference>
<proteinExistence type="predicted"/>
<dbReference type="EMBL" id="PCSU01000054">
    <property type="protein sequence ID" value="PIP56431.1"/>
    <property type="molecule type" value="Genomic_DNA"/>
</dbReference>
<dbReference type="PANTHER" id="PTHR34322:SF2">
    <property type="entry name" value="TRANSPOSASE IS200-LIKE DOMAIN-CONTAINING PROTEIN"/>
    <property type="match status" value="1"/>
</dbReference>
<feature type="domain" description="Transposase IS200-like" evidence="1">
    <location>
        <begin position="11"/>
        <end position="150"/>
    </location>
</feature>
<name>A0A2H0BFK9_UNCKA</name>
<gene>
    <name evidence="2" type="ORF">COX05_03070</name>
</gene>
<dbReference type="Gene3D" id="3.30.70.1290">
    <property type="entry name" value="Transposase IS200-like"/>
    <property type="match status" value="1"/>
</dbReference>
<accession>A0A2H0BFK9</accession>
<dbReference type="PANTHER" id="PTHR34322">
    <property type="entry name" value="TRANSPOSASE, Y1_TNP DOMAIN-CONTAINING"/>
    <property type="match status" value="1"/>
</dbReference>
<sequence length="227" mass="26857">MPHKNKDKHLIQGERYHAYNRGRNKQIVFHDEQDYAMFLYLLKKYLDPSFLEEKLDPKTKIITLVPTKYPLYQEVELHAYCLMPNHFHLLLKLKTKYGMSKLLSVVCSCFTAYYNEKYEAEGSVWQGTYRAVRVFDPRQYLHLSRYIHINPYPTVSLSGLMDCPSSYSAYVGRQHIPWLITEEILGYFAGYQKSTSKVYKSFVEEYLGLQGDDREEEEMFLDGLKLE</sequence>
<dbReference type="GO" id="GO:0006313">
    <property type="term" value="P:DNA transposition"/>
    <property type="evidence" value="ECO:0007669"/>
    <property type="project" value="InterPro"/>
</dbReference>
<dbReference type="SMART" id="SM01321">
    <property type="entry name" value="Y1_Tnp"/>
    <property type="match status" value="1"/>
</dbReference>
<dbReference type="Pfam" id="PF01797">
    <property type="entry name" value="Y1_Tnp"/>
    <property type="match status" value="1"/>
</dbReference>
<evidence type="ECO:0000313" key="2">
    <source>
        <dbReference type="EMBL" id="PIP56431.1"/>
    </source>
</evidence>
<dbReference type="InterPro" id="IPR036515">
    <property type="entry name" value="Transposase_17_sf"/>
</dbReference>
<protein>
    <recommendedName>
        <fullName evidence="1">Transposase IS200-like domain-containing protein</fullName>
    </recommendedName>
</protein>
<dbReference type="Proteomes" id="UP000228495">
    <property type="component" value="Unassembled WGS sequence"/>
</dbReference>